<name>A0A8J2BPX3_9BACT</name>
<evidence type="ECO:0000256" key="1">
    <source>
        <dbReference type="SAM" id="MobiDB-lite"/>
    </source>
</evidence>
<comment type="caution">
    <text evidence="2">The sequence shown here is derived from an EMBL/GenBank/DDBJ whole genome shotgun (WGS) entry which is preliminary data.</text>
</comment>
<reference evidence="2" key="1">
    <citation type="submission" date="2021-02" db="EMBL/GenBank/DDBJ databases">
        <authorList>
            <person name="Cremers G."/>
            <person name="Picone N."/>
        </authorList>
    </citation>
    <scope>NUCLEOTIDE SEQUENCE</scope>
    <source>
        <strain evidence="2">PQ17</strain>
    </source>
</reference>
<organism evidence="2 3">
    <name type="scientific">Candidatus Methylacidithermus pantelleriae</name>
    <dbReference type="NCBI Taxonomy" id="2744239"/>
    <lineage>
        <taxon>Bacteria</taxon>
        <taxon>Pseudomonadati</taxon>
        <taxon>Verrucomicrobiota</taxon>
        <taxon>Methylacidiphilae</taxon>
        <taxon>Methylacidiphilales</taxon>
        <taxon>Methylacidiphilaceae</taxon>
        <taxon>Candidatus Methylacidithermus</taxon>
    </lineage>
</organism>
<sequence>MGGGDGKRGRRLSPGLGAEEGASLDLMTGFGGGGGRARPGFPLSEFDWSSFIVHLFTDVVRLGQQIRFLGSLGPNPGRRFCSTLPHTG</sequence>
<protein>
    <submittedName>
        <fullName evidence="2">Uncharacterized protein</fullName>
    </submittedName>
</protein>
<accession>A0A8J2BPX3</accession>
<dbReference type="AlphaFoldDB" id="A0A8J2BPX3"/>
<proteinExistence type="predicted"/>
<dbReference type="Proteomes" id="UP000663859">
    <property type="component" value="Unassembled WGS sequence"/>
</dbReference>
<evidence type="ECO:0000313" key="3">
    <source>
        <dbReference type="Proteomes" id="UP000663859"/>
    </source>
</evidence>
<evidence type="ECO:0000313" key="2">
    <source>
        <dbReference type="EMBL" id="CAF0700475.1"/>
    </source>
</evidence>
<dbReference type="EMBL" id="CAJNOB010000031">
    <property type="protein sequence ID" value="CAF0700475.1"/>
    <property type="molecule type" value="Genomic_DNA"/>
</dbReference>
<gene>
    <name evidence="2" type="ORF">MPNT_370007</name>
</gene>
<feature type="region of interest" description="Disordered" evidence="1">
    <location>
        <begin position="1"/>
        <end position="30"/>
    </location>
</feature>
<keyword evidence="3" id="KW-1185">Reference proteome</keyword>